<feature type="domain" description="Transposase DDE" evidence="1">
    <location>
        <begin position="84"/>
        <end position="186"/>
    </location>
</feature>
<comment type="caution">
    <text evidence="2">The sequence shown here is derived from an EMBL/GenBank/DDBJ whole genome shotgun (WGS) entry which is preliminary data.</text>
</comment>
<reference evidence="2 3" key="1">
    <citation type="submission" date="2024-06" db="EMBL/GenBank/DDBJ databases">
        <title>Genomic Encyclopedia of Type Strains, Phase IV (KMG-IV): sequencing the most valuable type-strain genomes for metagenomic binning, comparative biology and taxonomic classification.</title>
        <authorList>
            <person name="Goeker M."/>
        </authorList>
    </citation>
    <scope>NUCLEOTIDE SEQUENCE [LARGE SCALE GENOMIC DNA]</scope>
    <source>
        <strain evidence="2 3">DSM 29388</strain>
    </source>
</reference>
<accession>A0ABV2LWT6</accession>
<dbReference type="Pfam" id="PF13751">
    <property type="entry name" value="DDE_Tnp_1_6"/>
    <property type="match status" value="1"/>
</dbReference>
<gene>
    <name evidence="2" type="ORF">ABID46_001569</name>
</gene>
<evidence type="ECO:0000313" key="2">
    <source>
        <dbReference type="EMBL" id="MET3731987.1"/>
    </source>
</evidence>
<dbReference type="RefSeq" id="WP_354508761.1">
    <property type="nucleotide sequence ID" value="NZ_JBEPMO010000007.1"/>
</dbReference>
<proteinExistence type="predicted"/>
<dbReference type="Proteomes" id="UP001549146">
    <property type="component" value="Unassembled WGS sequence"/>
</dbReference>
<dbReference type="EMBL" id="JBEPMO010000007">
    <property type="protein sequence ID" value="MET3731987.1"/>
    <property type="molecule type" value="Genomic_DNA"/>
</dbReference>
<dbReference type="PANTHER" id="PTHR33408">
    <property type="entry name" value="TRANSPOSASE"/>
    <property type="match status" value="1"/>
</dbReference>
<protein>
    <recommendedName>
        <fullName evidence="1">Transposase DDE domain-containing protein</fullName>
    </recommendedName>
</protein>
<dbReference type="InterPro" id="IPR025668">
    <property type="entry name" value="Tnp_DDE_dom"/>
</dbReference>
<evidence type="ECO:0000313" key="3">
    <source>
        <dbReference type="Proteomes" id="UP001549146"/>
    </source>
</evidence>
<organism evidence="2 3">
    <name type="scientific">Moheibacter stercoris</name>
    <dbReference type="NCBI Taxonomy" id="1628251"/>
    <lineage>
        <taxon>Bacteria</taxon>
        <taxon>Pseudomonadati</taxon>
        <taxon>Bacteroidota</taxon>
        <taxon>Flavobacteriia</taxon>
        <taxon>Flavobacteriales</taxon>
        <taxon>Weeksellaceae</taxon>
        <taxon>Moheibacter</taxon>
    </lineage>
</organism>
<keyword evidence="3" id="KW-1185">Reference proteome</keyword>
<sequence length="188" mass="21681">MDQTIENLEQNDIQINQVVADAGYSSGESLQYCADKNIDAYIPNFGQYKPEREGFIYNAEKEQYECVQEGRNKAILLFKGIRTDSKGYEKKTYRSSEKDCKDCPVRAQCCGKVSKFKKLDDSIHKPLYDKMHQKLLQNKSHHRRLVKRRSSTVEPVLGTLINHHNLKRLNSRGMVQANKHVMMGSLVL</sequence>
<evidence type="ECO:0000259" key="1">
    <source>
        <dbReference type="Pfam" id="PF13751"/>
    </source>
</evidence>
<name>A0ABV2LWT6_9FLAO</name>